<comment type="subcellular location">
    <subcellularLocation>
        <location evidence="5">Bacterial flagellum basal body</location>
    </subcellularLocation>
</comment>
<dbReference type="KEGG" id="haby:HLVA_07860"/>
<dbReference type="InterPro" id="IPR012834">
    <property type="entry name" value="FlgG_G_neg"/>
</dbReference>
<evidence type="ECO:0000256" key="4">
    <source>
        <dbReference type="NCBIfam" id="TIGR02488"/>
    </source>
</evidence>
<evidence type="ECO:0000256" key="2">
    <source>
        <dbReference type="ARBA" id="ARBA00017948"/>
    </source>
</evidence>
<feature type="domain" description="Flagellar basal-body/hook protein C-terminal" evidence="7">
    <location>
        <begin position="216"/>
        <end position="260"/>
    </location>
</feature>
<dbReference type="NCBIfam" id="TIGR02488">
    <property type="entry name" value="flgG_G_neg"/>
    <property type="match status" value="1"/>
</dbReference>
<evidence type="ECO:0000259" key="8">
    <source>
        <dbReference type="Pfam" id="PF22692"/>
    </source>
</evidence>
<dbReference type="NCBIfam" id="TIGR03506">
    <property type="entry name" value="FlgEFG_subfam"/>
    <property type="match status" value="2"/>
</dbReference>
<evidence type="ECO:0000313" key="10">
    <source>
        <dbReference type="Proteomes" id="UP001321582"/>
    </source>
</evidence>
<gene>
    <name evidence="9" type="primary">flgG2</name>
    <name evidence="9" type="ORF">HLVA_07860</name>
</gene>
<dbReference type="EMBL" id="AP027059">
    <property type="protein sequence ID" value="BDU50217.1"/>
    <property type="molecule type" value="Genomic_DNA"/>
</dbReference>
<dbReference type="InterPro" id="IPR053967">
    <property type="entry name" value="LlgE_F_G-like_D1"/>
</dbReference>
<dbReference type="AlphaFoldDB" id="A0AAU9DK16"/>
<accession>A0AAU9DK16</accession>
<dbReference type="PANTHER" id="PTHR30435">
    <property type="entry name" value="FLAGELLAR PROTEIN"/>
    <property type="match status" value="1"/>
</dbReference>
<feature type="domain" description="Flagellar hook protein FlgE/F/G-like D1" evidence="8">
    <location>
        <begin position="96"/>
        <end position="159"/>
    </location>
</feature>
<dbReference type="Pfam" id="PF00460">
    <property type="entry name" value="Flg_bb_rod"/>
    <property type="match status" value="1"/>
</dbReference>
<comment type="subunit">
    <text evidence="3">The basal body constitutes a major portion of the flagellar organelle and consists of four rings (L,P,S, and M) mounted on a central rod. The rod consists of about 26 subunits of FlgG in the distal portion, and FlgB, FlgC and FlgF are thought to build up the proximal portion of the rod with about 6 subunits each.</text>
</comment>
<feature type="domain" description="Flagellar basal body rod protein N-terminal" evidence="6">
    <location>
        <begin position="7"/>
        <end position="35"/>
    </location>
</feature>
<dbReference type="InterPro" id="IPR019776">
    <property type="entry name" value="Flagellar_basal_body_rod_CS"/>
</dbReference>
<dbReference type="Pfam" id="PF22692">
    <property type="entry name" value="LlgE_F_G_D1"/>
    <property type="match status" value="1"/>
</dbReference>
<evidence type="ECO:0000256" key="5">
    <source>
        <dbReference type="RuleBase" id="RU362116"/>
    </source>
</evidence>
<comment type="similarity">
    <text evidence="1 5">Belongs to the flagella basal body rod proteins family.</text>
</comment>
<organism evidence="9 10">
    <name type="scientific">Haliovirga abyssi</name>
    <dbReference type="NCBI Taxonomy" id="2996794"/>
    <lineage>
        <taxon>Bacteria</taxon>
        <taxon>Fusobacteriati</taxon>
        <taxon>Fusobacteriota</taxon>
        <taxon>Fusobacteriia</taxon>
        <taxon>Fusobacteriales</taxon>
        <taxon>Haliovirgaceae</taxon>
        <taxon>Haliovirga</taxon>
    </lineage>
</organism>
<dbReference type="Pfam" id="PF06429">
    <property type="entry name" value="Flg_bbr_C"/>
    <property type="match status" value="1"/>
</dbReference>
<evidence type="ECO:0000256" key="1">
    <source>
        <dbReference type="ARBA" id="ARBA00009677"/>
    </source>
</evidence>
<evidence type="ECO:0000259" key="6">
    <source>
        <dbReference type="Pfam" id="PF00460"/>
    </source>
</evidence>
<dbReference type="InterPro" id="IPR020013">
    <property type="entry name" value="Flagellar_FlgE/F/G"/>
</dbReference>
<dbReference type="InterPro" id="IPR001444">
    <property type="entry name" value="Flag_bb_rod_N"/>
</dbReference>
<proteinExistence type="inferred from homology"/>
<dbReference type="InterPro" id="IPR037925">
    <property type="entry name" value="FlgE/F/G-like"/>
</dbReference>
<dbReference type="Proteomes" id="UP001321582">
    <property type="component" value="Chromosome"/>
</dbReference>
<name>A0AAU9DK16_9FUSO</name>
<keyword evidence="5" id="KW-0975">Bacterial flagellum</keyword>
<keyword evidence="9" id="KW-0966">Cell projection</keyword>
<dbReference type="InterPro" id="IPR010930">
    <property type="entry name" value="Flg_bb/hook_C_dom"/>
</dbReference>
<protein>
    <recommendedName>
        <fullName evidence="2 4">Flagellar basal-body rod protein FlgG</fullName>
    </recommendedName>
</protein>
<dbReference type="PANTHER" id="PTHR30435:SF19">
    <property type="entry name" value="FLAGELLAR BASAL-BODY ROD PROTEIN FLGG"/>
    <property type="match status" value="1"/>
</dbReference>
<dbReference type="RefSeq" id="WP_307905149.1">
    <property type="nucleotide sequence ID" value="NZ_AP027059.1"/>
</dbReference>
<keyword evidence="9" id="KW-0282">Flagellum</keyword>
<dbReference type="SUPFAM" id="SSF117143">
    <property type="entry name" value="Flagellar hook protein flgE"/>
    <property type="match status" value="1"/>
</dbReference>
<dbReference type="GO" id="GO:0071978">
    <property type="term" value="P:bacterial-type flagellum-dependent swarming motility"/>
    <property type="evidence" value="ECO:0007669"/>
    <property type="project" value="TreeGrafter"/>
</dbReference>
<dbReference type="GO" id="GO:0009426">
    <property type="term" value="C:bacterial-type flagellum basal body, distal rod"/>
    <property type="evidence" value="ECO:0007669"/>
    <property type="project" value="UniProtKB-UniRule"/>
</dbReference>
<keyword evidence="10" id="KW-1185">Reference proteome</keyword>
<evidence type="ECO:0000256" key="3">
    <source>
        <dbReference type="ARBA" id="ARBA00025933"/>
    </source>
</evidence>
<evidence type="ECO:0000313" key="9">
    <source>
        <dbReference type="EMBL" id="BDU50217.1"/>
    </source>
</evidence>
<sequence length="262" mass="27943">MMNSLWSAASGMLAQELNMDVISNNLANTDSVGYKKSRVDFQDLLYQTKSVPGSLNAEGTSLPIGIQVGNGVRAIGTQKIFTDGEYTETGNDYDLAIQGQGFFQVLMPDGSMSYTRNGSFKITDTGQLVTADGFPLEPSITIPSDGTKMSVGSDGTVSVMRGNSNTSEEIGKIELAKFINPSGLMNIGKNLLTKTSASGDAEIGTAGDNGFGSLSQRTLETSNVKVVEEMVKMITAQRAYEVNTKSIQTADSMLQMANNLKR</sequence>
<dbReference type="PROSITE" id="PS00588">
    <property type="entry name" value="FLAGELLA_BB_ROD"/>
    <property type="match status" value="1"/>
</dbReference>
<evidence type="ECO:0000259" key="7">
    <source>
        <dbReference type="Pfam" id="PF06429"/>
    </source>
</evidence>
<reference evidence="9 10" key="1">
    <citation type="submission" date="2022-11" db="EMBL/GenBank/DDBJ databases">
        <title>Haliovirga abyssi gen. nov., sp. nov., a mesophilic fermentative bacterium isolated from the Iheya North hydrothermal field and the proposal of Haliovirgaceae fam. nov.</title>
        <authorList>
            <person name="Miyazaki U."/>
            <person name="Tame A."/>
            <person name="Miyazaki J."/>
            <person name="Takai K."/>
            <person name="Sawayama S."/>
            <person name="Kitajima M."/>
            <person name="Okamoto A."/>
            <person name="Nakagawa S."/>
        </authorList>
    </citation>
    <scope>NUCLEOTIDE SEQUENCE [LARGE SCALE GENOMIC DNA]</scope>
    <source>
        <strain evidence="9 10">IC12</strain>
    </source>
</reference>
<keyword evidence="9" id="KW-0969">Cilium</keyword>